<comment type="caution">
    <text evidence="1">The sequence shown here is derived from an EMBL/GenBank/DDBJ whole genome shotgun (WGS) entry which is preliminary data.</text>
</comment>
<evidence type="ECO:0000313" key="2">
    <source>
        <dbReference type="Proteomes" id="UP001558632"/>
    </source>
</evidence>
<sequence length="210" mass="23391">MIEYNGNSRVAGFSAYRDSRFFTQSQRSAPLADQQQYYEVDSLRSLLTVPVQRPASSLQDATYCPFLATLSFLLTSLRAFKQTFFGNRQRLLKLNEQKTGAIECHVSFPLTPMCTMGISVADRGTEQPLGGSFNVPSVSYSGIHFYCHCSPVCSSTKKAIVASVWWPACFWTNGQLNPPCGADTSRHNSVYCDKNVSVSMRQNRPRSSLV</sequence>
<organism evidence="1 2">
    <name type="scientific">Trichinella spiralis</name>
    <name type="common">Trichina worm</name>
    <dbReference type="NCBI Taxonomy" id="6334"/>
    <lineage>
        <taxon>Eukaryota</taxon>
        <taxon>Metazoa</taxon>
        <taxon>Ecdysozoa</taxon>
        <taxon>Nematoda</taxon>
        <taxon>Enoplea</taxon>
        <taxon>Dorylaimia</taxon>
        <taxon>Trichinellida</taxon>
        <taxon>Trichinellidae</taxon>
        <taxon>Trichinella</taxon>
    </lineage>
</organism>
<protein>
    <submittedName>
        <fullName evidence="1">Nuclear cap-binding protein complex subunit</fullName>
    </submittedName>
</protein>
<gene>
    <name evidence="1" type="ORF">TSPI_02715</name>
</gene>
<proteinExistence type="predicted"/>
<dbReference type="EMBL" id="JBEUSY010000254">
    <property type="protein sequence ID" value="KAL1240957.1"/>
    <property type="molecule type" value="Genomic_DNA"/>
</dbReference>
<name>A0ABR3KPP5_TRISP</name>
<accession>A0ABR3KPP5</accession>
<evidence type="ECO:0000313" key="1">
    <source>
        <dbReference type="EMBL" id="KAL1240957.1"/>
    </source>
</evidence>
<reference evidence="1 2" key="1">
    <citation type="submission" date="2024-07" db="EMBL/GenBank/DDBJ databases">
        <title>Enhanced genomic and transcriptomic resources for Trichinella pseudospiralis and T. spiralis underpin the discovery of pronounced molecular differences between stages and species.</title>
        <authorList>
            <person name="Pasi K.K."/>
            <person name="La Rosa G."/>
            <person name="Gomez-Morales M.A."/>
            <person name="Tosini F."/>
            <person name="Sumanam S."/>
            <person name="Young N.D."/>
            <person name="Chang B.C."/>
            <person name="Robin G.B."/>
        </authorList>
    </citation>
    <scope>NUCLEOTIDE SEQUENCE [LARGE SCALE GENOMIC DNA]</scope>
    <source>
        <strain evidence="1">ISS534</strain>
    </source>
</reference>
<dbReference type="Proteomes" id="UP001558632">
    <property type="component" value="Unassembled WGS sequence"/>
</dbReference>
<keyword evidence="2" id="KW-1185">Reference proteome</keyword>